<evidence type="ECO:0000256" key="1">
    <source>
        <dbReference type="ARBA" id="ARBA00004123"/>
    </source>
</evidence>
<evidence type="ECO:0000256" key="2">
    <source>
        <dbReference type="ARBA" id="ARBA00005546"/>
    </source>
</evidence>
<dbReference type="InterPro" id="IPR036504">
    <property type="entry name" value="CGI121/TPRKB_sf"/>
</dbReference>
<evidence type="ECO:0000256" key="8">
    <source>
        <dbReference type="RuleBase" id="RU004398"/>
    </source>
</evidence>
<dbReference type="Proteomes" id="UP000509510">
    <property type="component" value="Chromosome I"/>
</dbReference>
<protein>
    <recommendedName>
        <fullName evidence="4">EKC/KEOPS complex subunit CGI121</fullName>
    </recommendedName>
    <alternativeName>
        <fullName evidence="3">EKC/KEOPS complex subunit cgi121</fullName>
    </alternativeName>
</protein>
<dbReference type="PANTHER" id="PTHR15840">
    <property type="entry name" value="CGI-121 FAMILY MEMBER"/>
    <property type="match status" value="1"/>
</dbReference>
<dbReference type="GO" id="GO:0002949">
    <property type="term" value="P:tRNA threonylcarbamoyladenosine modification"/>
    <property type="evidence" value="ECO:0007669"/>
    <property type="project" value="TreeGrafter"/>
</dbReference>
<evidence type="ECO:0000313" key="9">
    <source>
        <dbReference type="EMBL" id="QKX53559.1"/>
    </source>
</evidence>
<evidence type="ECO:0000256" key="4">
    <source>
        <dbReference type="ARBA" id="ARBA00016009"/>
    </source>
</evidence>
<dbReference type="GO" id="GO:0005634">
    <property type="term" value="C:nucleus"/>
    <property type="evidence" value="ECO:0007669"/>
    <property type="project" value="UniProtKB-SubCell"/>
</dbReference>
<name>A0A7H8QHT8_TALRU</name>
<proteinExistence type="inferred from homology"/>
<dbReference type="Pfam" id="PF08617">
    <property type="entry name" value="CGI-121"/>
    <property type="match status" value="1"/>
</dbReference>
<dbReference type="KEGG" id="trg:TRUGW13939_00638"/>
<dbReference type="GO" id="GO:0000408">
    <property type="term" value="C:EKC/KEOPS complex"/>
    <property type="evidence" value="ECO:0007669"/>
    <property type="project" value="TreeGrafter"/>
</dbReference>
<dbReference type="SUPFAM" id="SSF143870">
    <property type="entry name" value="PF0523-like"/>
    <property type="match status" value="1"/>
</dbReference>
<accession>A0A7H8QHT8</accession>
<comment type="subcellular location">
    <subcellularLocation>
        <location evidence="1">Nucleus</location>
    </subcellularLocation>
</comment>
<dbReference type="OrthoDB" id="329139at2759"/>
<dbReference type="RefSeq" id="XP_035339738.1">
    <property type="nucleotide sequence ID" value="XM_035483845.1"/>
</dbReference>
<keyword evidence="10" id="KW-1185">Reference proteome</keyword>
<reference evidence="10" key="1">
    <citation type="submission" date="2020-06" db="EMBL/GenBank/DDBJ databases">
        <title>A chromosome-scale genome assembly of Talaromyces rugulosus W13939.</title>
        <authorList>
            <person name="Wang B."/>
            <person name="Guo L."/>
            <person name="Ye K."/>
            <person name="Wang L."/>
        </authorList>
    </citation>
    <scope>NUCLEOTIDE SEQUENCE [LARGE SCALE GENOMIC DNA]</scope>
    <source>
        <strain evidence="10">W13939</strain>
    </source>
</reference>
<evidence type="ECO:0000256" key="5">
    <source>
        <dbReference type="ARBA" id="ARBA00022694"/>
    </source>
</evidence>
<dbReference type="InterPro" id="IPR013926">
    <property type="entry name" value="CGI121/TPRKB"/>
</dbReference>
<keyword evidence="6 8" id="KW-0539">Nucleus</keyword>
<evidence type="ECO:0000256" key="3">
    <source>
        <dbReference type="ARBA" id="ARBA00015316"/>
    </source>
</evidence>
<evidence type="ECO:0000256" key="7">
    <source>
        <dbReference type="ARBA" id="ARBA00025043"/>
    </source>
</evidence>
<dbReference type="Gene3D" id="3.30.2380.10">
    <property type="entry name" value="CGI121/TPRKB"/>
    <property type="match status" value="1"/>
</dbReference>
<sequence length="196" mass="21663">MALLETVHLSHLPQSTPVHIALYRDIKNASFLKEQLISGNVDFQYAFIDASVILSRQHIFAAVFRAVHDYLNGRLRSHNVHSEIVFSLSPTNNITESFRRFGITDATKDLLVVKVSTTPEITHDSVAEHLAQHVEGTLAPFNDEILGSISDLAKIRKTYKIPQPPAKSVDNKAVSSHIQKDFEASIIGAIALRGAT</sequence>
<keyword evidence="5" id="KW-0819">tRNA processing</keyword>
<comment type="function">
    <text evidence="7">Component of the EKC/KEOPS complex that is required for the formation of a threonylcarbamoyl group on adenosine at position 37 (t(6)A37) in tRNAs that read codons beginning with adenine. The complex is probably involved in the transfer of the threonylcarbamoyl moiety of threonylcarbamoyl-AMP (TC-AMP) to the N6 group of A37. CGI121 acts as an allosteric effector that regulates the t(6)A activity of the complex. The EKC/KEOPS complex also promotes both telomere uncapping and telomere elongation. The complex is required for efficient recruitment of transcriptional coactivators. CGI121 is not required for tRNA modification.</text>
</comment>
<dbReference type="AlphaFoldDB" id="A0A7H8QHT8"/>
<organism evidence="9 10">
    <name type="scientific">Talaromyces rugulosus</name>
    <name type="common">Penicillium rugulosum</name>
    <dbReference type="NCBI Taxonomy" id="121627"/>
    <lineage>
        <taxon>Eukaryota</taxon>
        <taxon>Fungi</taxon>
        <taxon>Dikarya</taxon>
        <taxon>Ascomycota</taxon>
        <taxon>Pezizomycotina</taxon>
        <taxon>Eurotiomycetes</taxon>
        <taxon>Eurotiomycetidae</taxon>
        <taxon>Eurotiales</taxon>
        <taxon>Trichocomaceae</taxon>
        <taxon>Talaromyces</taxon>
        <taxon>Talaromyces sect. Islandici</taxon>
    </lineage>
</organism>
<gene>
    <name evidence="9" type="ORF">TRUGW13939_00638</name>
</gene>
<evidence type="ECO:0000256" key="6">
    <source>
        <dbReference type="ARBA" id="ARBA00023242"/>
    </source>
</evidence>
<comment type="similarity">
    <text evidence="2 8">Belongs to the CGI121/TPRKB family.</text>
</comment>
<dbReference type="GO" id="GO:0005829">
    <property type="term" value="C:cytosol"/>
    <property type="evidence" value="ECO:0007669"/>
    <property type="project" value="TreeGrafter"/>
</dbReference>
<dbReference type="PANTHER" id="PTHR15840:SF10">
    <property type="entry name" value="EKC_KEOPS COMPLEX SUBUNIT TPRKB"/>
    <property type="match status" value="1"/>
</dbReference>
<evidence type="ECO:0000313" key="10">
    <source>
        <dbReference type="Proteomes" id="UP000509510"/>
    </source>
</evidence>
<dbReference type="EMBL" id="CP055898">
    <property type="protein sequence ID" value="QKX53559.1"/>
    <property type="molecule type" value="Genomic_DNA"/>
</dbReference>
<dbReference type="GeneID" id="55988151"/>